<organism evidence="2 3">
    <name type="scientific">Paenibacillus glycanilyticus</name>
    <dbReference type="NCBI Taxonomy" id="126569"/>
    <lineage>
        <taxon>Bacteria</taxon>
        <taxon>Bacillati</taxon>
        <taxon>Bacillota</taxon>
        <taxon>Bacilli</taxon>
        <taxon>Bacillales</taxon>
        <taxon>Paenibacillaceae</taxon>
        <taxon>Paenibacillus</taxon>
    </lineage>
</organism>
<feature type="transmembrane region" description="Helical" evidence="1">
    <location>
        <begin position="229"/>
        <end position="248"/>
    </location>
</feature>
<dbReference type="Proteomes" id="UP001285921">
    <property type="component" value="Unassembled WGS sequence"/>
</dbReference>
<feature type="transmembrane region" description="Helical" evidence="1">
    <location>
        <begin position="12"/>
        <end position="33"/>
    </location>
</feature>
<proteinExistence type="predicted"/>
<feature type="transmembrane region" description="Helical" evidence="1">
    <location>
        <begin position="53"/>
        <end position="76"/>
    </location>
</feature>
<keyword evidence="3" id="KW-1185">Reference proteome</keyword>
<feature type="transmembrane region" description="Helical" evidence="1">
    <location>
        <begin position="196"/>
        <end position="217"/>
    </location>
</feature>
<sequence>MKGLYRLLNIQFASMLPVLLILTAGMIVTPYLLLQSAVEKLNENSVHPRFESLYATTGCKTALFAFIAVFCVYFLVKQYNAYWGSKSIYTYLTLPVKREAFYWSNLISFTIGLLLLFAGHLLAIRWGYSAYASHIGSYADGRFVMHNGLFLAFIRSNFLKVLLPISISGWVASVSVLVSLATGLYYAFLCERGRRHWYIILVIAAGWIMRHILNAQIAAPDLDWTMAKLYAYSIALFLLSGFFIWHSMRLVRRGVIA</sequence>
<dbReference type="EMBL" id="BTCL01000003">
    <property type="protein sequence ID" value="GMK44103.1"/>
    <property type="molecule type" value="Genomic_DNA"/>
</dbReference>
<comment type="caution">
    <text evidence="2">The sequence shown here is derived from an EMBL/GenBank/DDBJ whole genome shotgun (WGS) entry which is preliminary data.</text>
</comment>
<protein>
    <recommendedName>
        <fullName evidence="4">ABC transporter permease</fullName>
    </recommendedName>
</protein>
<evidence type="ECO:0000256" key="1">
    <source>
        <dbReference type="SAM" id="Phobius"/>
    </source>
</evidence>
<dbReference type="RefSeq" id="WP_317979168.1">
    <property type="nucleotide sequence ID" value="NZ_BTCL01000003.1"/>
</dbReference>
<keyword evidence="1" id="KW-0472">Membrane</keyword>
<accession>A0ABQ6NHC5</accession>
<feature type="transmembrane region" description="Helical" evidence="1">
    <location>
        <begin position="167"/>
        <end position="189"/>
    </location>
</feature>
<evidence type="ECO:0000313" key="3">
    <source>
        <dbReference type="Proteomes" id="UP001285921"/>
    </source>
</evidence>
<evidence type="ECO:0000313" key="2">
    <source>
        <dbReference type="EMBL" id="GMK44103.1"/>
    </source>
</evidence>
<name>A0ABQ6NHC5_9BACL</name>
<feature type="transmembrane region" description="Helical" evidence="1">
    <location>
        <begin position="106"/>
        <end position="128"/>
    </location>
</feature>
<keyword evidence="1" id="KW-0812">Transmembrane</keyword>
<evidence type="ECO:0008006" key="4">
    <source>
        <dbReference type="Google" id="ProtNLM"/>
    </source>
</evidence>
<reference evidence="2 3" key="1">
    <citation type="submission" date="2023-05" db="EMBL/GenBank/DDBJ databases">
        <title>Draft genome of Paenibacillus sp. CCS26.</title>
        <authorList>
            <person name="Akita H."/>
            <person name="Shinto Y."/>
            <person name="Kimura Z."/>
        </authorList>
    </citation>
    <scope>NUCLEOTIDE SEQUENCE [LARGE SCALE GENOMIC DNA]</scope>
    <source>
        <strain evidence="2 3">CCS26</strain>
    </source>
</reference>
<gene>
    <name evidence="2" type="ORF">PghCCS26_12300</name>
</gene>
<keyword evidence="1" id="KW-1133">Transmembrane helix</keyword>